<protein>
    <recommendedName>
        <fullName evidence="5">DUF676 domain-containing protein</fullName>
    </recommendedName>
</protein>
<evidence type="ECO:0000313" key="7">
    <source>
        <dbReference type="Proteomes" id="UP001447188"/>
    </source>
</evidence>
<dbReference type="PANTHER" id="PTHR12482:SF65">
    <property type="entry name" value="ESTERASE, PUTATIVE (AFU_ORTHOLOGUE AFUA_3G12320)-RELATED"/>
    <property type="match status" value="1"/>
</dbReference>
<feature type="region of interest" description="Disordered" evidence="3">
    <location>
        <begin position="406"/>
        <end position="433"/>
    </location>
</feature>
<dbReference type="EMBL" id="JBBBZM010000048">
    <property type="protein sequence ID" value="KAL0636545.1"/>
    <property type="molecule type" value="Genomic_DNA"/>
</dbReference>
<keyword evidence="4" id="KW-0812">Transmembrane</keyword>
<dbReference type="InterPro" id="IPR044294">
    <property type="entry name" value="Lipase-like"/>
</dbReference>
<dbReference type="InterPro" id="IPR029058">
    <property type="entry name" value="AB_hydrolase_fold"/>
</dbReference>
<keyword evidence="4" id="KW-1133">Transmembrane helix</keyword>
<name>A0ABR3GKS9_9PEZI</name>
<accession>A0ABR3GKS9</accession>
<dbReference type="Gene3D" id="3.40.50.1820">
    <property type="entry name" value="alpha/beta hydrolase"/>
    <property type="match status" value="1"/>
</dbReference>
<organism evidence="6 7">
    <name type="scientific">Discina gigas</name>
    <dbReference type="NCBI Taxonomy" id="1032678"/>
    <lineage>
        <taxon>Eukaryota</taxon>
        <taxon>Fungi</taxon>
        <taxon>Dikarya</taxon>
        <taxon>Ascomycota</taxon>
        <taxon>Pezizomycotina</taxon>
        <taxon>Pezizomycetes</taxon>
        <taxon>Pezizales</taxon>
        <taxon>Discinaceae</taxon>
        <taxon>Discina</taxon>
    </lineage>
</organism>
<comment type="caution">
    <text evidence="6">The sequence shown here is derived from an EMBL/GenBank/DDBJ whole genome shotgun (WGS) entry which is preliminary data.</text>
</comment>
<dbReference type="Proteomes" id="UP001447188">
    <property type="component" value="Unassembled WGS sequence"/>
</dbReference>
<keyword evidence="4" id="KW-0472">Membrane</keyword>
<evidence type="ECO:0000256" key="3">
    <source>
        <dbReference type="SAM" id="MobiDB-lite"/>
    </source>
</evidence>
<sequence>MEAPSGKGDHLCVLVHGLWGNPTHLQYVASALRACYDQSILQILIVKRNSGNFTYDGIETGGERVTREIEDAIEEYARNGIEIRKISIVGYSLGGLVARYAIGLLFSKGYFERIEPVNFCTFATPHLGVRTPLLGWHNHIWNVLGARTLSASGRQLFTIDDFRNTGRPLLSILADKDSVFYRGLSMFPNKVLYANVVNDRSTNFYTSGISRFDPFADLSSVSVNYVSGYSPIVVDPDSPVSPSTKEVEKLPVTHRVAKTTTGVATGLPMVLIYSLVIPIGVVVFLLNALVQTFSSKRRIRLHSSDESLDYHGLPLLVEEMQEAAEGIIEDIHHEMSPQHLPAGSEESISLSPVSTIFPVLGHKKAMSSPGHHEGAAKPHTDMNKYPYMTTQPDGAKSSTSITAELQAPPTPESMTGDEGQRDDVSDDTGKGIPKQRQMEFPTLALAPHQFEMIASLEKLGIRKFPVYIHNDRHSHAAIIVRKPWSKKWEEGKVVVGHWLNEMFVV</sequence>
<feature type="compositionally biased region" description="Basic and acidic residues" evidence="3">
    <location>
        <begin position="370"/>
        <end position="382"/>
    </location>
</feature>
<keyword evidence="2" id="KW-0442">Lipid degradation</keyword>
<feature type="compositionally biased region" description="Basic and acidic residues" evidence="3">
    <location>
        <begin position="418"/>
        <end position="429"/>
    </location>
</feature>
<evidence type="ECO:0000256" key="2">
    <source>
        <dbReference type="ARBA" id="ARBA00022963"/>
    </source>
</evidence>
<comment type="similarity">
    <text evidence="1">Belongs to the putative lipase ROG1 family.</text>
</comment>
<feature type="domain" description="DUF676" evidence="5">
    <location>
        <begin position="7"/>
        <end position="206"/>
    </location>
</feature>
<proteinExistence type="inferred from homology"/>
<evidence type="ECO:0000256" key="1">
    <source>
        <dbReference type="ARBA" id="ARBA00007920"/>
    </source>
</evidence>
<evidence type="ECO:0000313" key="6">
    <source>
        <dbReference type="EMBL" id="KAL0636545.1"/>
    </source>
</evidence>
<keyword evidence="7" id="KW-1185">Reference proteome</keyword>
<feature type="region of interest" description="Disordered" evidence="3">
    <location>
        <begin position="364"/>
        <end position="383"/>
    </location>
</feature>
<gene>
    <name evidence="6" type="ORF">Q9L58_004499</name>
</gene>
<evidence type="ECO:0000259" key="5">
    <source>
        <dbReference type="Pfam" id="PF05057"/>
    </source>
</evidence>
<dbReference type="Pfam" id="PF05057">
    <property type="entry name" value="DUF676"/>
    <property type="match status" value="1"/>
</dbReference>
<keyword evidence="2" id="KW-0443">Lipid metabolism</keyword>
<dbReference type="PANTHER" id="PTHR12482">
    <property type="entry name" value="LIPASE ROG1-RELATED-RELATED"/>
    <property type="match status" value="1"/>
</dbReference>
<dbReference type="SUPFAM" id="SSF53474">
    <property type="entry name" value="alpha/beta-Hydrolases"/>
    <property type="match status" value="1"/>
</dbReference>
<evidence type="ECO:0000256" key="4">
    <source>
        <dbReference type="SAM" id="Phobius"/>
    </source>
</evidence>
<reference evidence="6 7" key="1">
    <citation type="submission" date="2024-02" db="EMBL/GenBank/DDBJ databases">
        <title>Discinaceae phylogenomics.</title>
        <authorList>
            <person name="Dirks A.C."/>
            <person name="James T.Y."/>
        </authorList>
    </citation>
    <scope>NUCLEOTIDE SEQUENCE [LARGE SCALE GENOMIC DNA]</scope>
    <source>
        <strain evidence="6 7">ACD0624</strain>
    </source>
</reference>
<dbReference type="InterPro" id="IPR007751">
    <property type="entry name" value="DUF676_lipase-like"/>
</dbReference>
<feature type="transmembrane region" description="Helical" evidence="4">
    <location>
        <begin position="270"/>
        <end position="290"/>
    </location>
</feature>